<dbReference type="PANTHER" id="PTHR42699:SF1">
    <property type="entry name" value="CYSTATHIONINE GAMMA-SYNTHASE-RELATED"/>
    <property type="match status" value="1"/>
</dbReference>
<dbReference type="OrthoDB" id="10047078at2759"/>
<reference evidence="4 5" key="1">
    <citation type="journal article" date="2014" name="Genome Announc.">
        <title>Draft genome sequence of the pathogenic fungus Scedosporium apiospermum.</title>
        <authorList>
            <person name="Vandeputte P."/>
            <person name="Ghamrawi S."/>
            <person name="Rechenmann M."/>
            <person name="Iltis A."/>
            <person name="Giraud S."/>
            <person name="Fleury M."/>
            <person name="Thornton C."/>
            <person name="Delhaes L."/>
            <person name="Meyer W."/>
            <person name="Papon N."/>
            <person name="Bouchara J.P."/>
        </authorList>
    </citation>
    <scope>NUCLEOTIDE SEQUENCE [LARGE SCALE GENOMIC DNA]</scope>
    <source>
        <strain evidence="4 5">IHEM 14462</strain>
    </source>
</reference>
<dbReference type="PANTHER" id="PTHR42699">
    <property type="match status" value="1"/>
</dbReference>
<dbReference type="GO" id="GO:0003962">
    <property type="term" value="F:cystathionine gamma-synthase activity"/>
    <property type="evidence" value="ECO:0007669"/>
    <property type="project" value="TreeGrafter"/>
</dbReference>
<gene>
    <name evidence="4" type="ORF">SAPIO_CDS6153</name>
</gene>
<evidence type="ECO:0000256" key="2">
    <source>
        <dbReference type="ARBA" id="ARBA00022898"/>
    </source>
</evidence>
<name>A0A084G4M8_PSEDA</name>
<dbReference type="HOGENOM" id="CLU_011302_3_0_1"/>
<dbReference type="KEGG" id="sapo:SAPIO_CDS6153"/>
<evidence type="ECO:0008006" key="6">
    <source>
        <dbReference type="Google" id="ProtNLM"/>
    </source>
</evidence>
<dbReference type="InterPro" id="IPR000277">
    <property type="entry name" value="Cys/Met-Metab_PyrdxlP-dep_enz"/>
</dbReference>
<dbReference type="GO" id="GO:0030170">
    <property type="term" value="F:pyridoxal phosphate binding"/>
    <property type="evidence" value="ECO:0007669"/>
    <property type="project" value="InterPro"/>
</dbReference>
<evidence type="ECO:0000256" key="3">
    <source>
        <dbReference type="RuleBase" id="RU362118"/>
    </source>
</evidence>
<dbReference type="OMA" id="CYKTATH"/>
<dbReference type="AlphaFoldDB" id="A0A084G4M8"/>
<dbReference type="InterPro" id="IPR015424">
    <property type="entry name" value="PyrdxlP-dep_Trfase"/>
</dbReference>
<dbReference type="InterPro" id="IPR051750">
    <property type="entry name" value="Trans-sulfuration_enzymes"/>
</dbReference>
<organism evidence="4 5">
    <name type="scientific">Pseudallescheria apiosperma</name>
    <name type="common">Scedosporium apiospermum</name>
    <dbReference type="NCBI Taxonomy" id="563466"/>
    <lineage>
        <taxon>Eukaryota</taxon>
        <taxon>Fungi</taxon>
        <taxon>Dikarya</taxon>
        <taxon>Ascomycota</taxon>
        <taxon>Pezizomycotina</taxon>
        <taxon>Sordariomycetes</taxon>
        <taxon>Hypocreomycetidae</taxon>
        <taxon>Microascales</taxon>
        <taxon>Microascaceae</taxon>
        <taxon>Scedosporium</taxon>
    </lineage>
</organism>
<dbReference type="VEuPathDB" id="FungiDB:SAPIO_CDS6153"/>
<evidence type="ECO:0000256" key="1">
    <source>
        <dbReference type="ARBA" id="ARBA00001933"/>
    </source>
</evidence>
<dbReference type="Pfam" id="PF01053">
    <property type="entry name" value="Cys_Met_Meta_PP"/>
    <property type="match status" value="1"/>
</dbReference>
<comment type="cofactor">
    <cofactor evidence="1 3">
        <name>pyridoxal 5'-phosphate</name>
        <dbReference type="ChEBI" id="CHEBI:597326"/>
    </cofactor>
</comment>
<dbReference type="Gene3D" id="3.40.640.10">
    <property type="entry name" value="Type I PLP-dependent aspartate aminotransferase-like (Major domain)"/>
    <property type="match status" value="1"/>
</dbReference>
<dbReference type="InterPro" id="IPR015422">
    <property type="entry name" value="PyrdxlP-dep_Trfase_small"/>
</dbReference>
<sequence length="546" mass="60955">MSAKITTQFGEAVPPAPRHSVTVHMGSGWDTVEKYGADSASVVPHFKNAYPRMKPHRDIAHLAEAVLERVRIADAGCFLFSSLQSAKECVEYSTSNRRDNGADKRPVSPEQIAIRAFFAKDLFYAVIFPLNQRSVVAGFWSTPGAGVSSRFAEANLGRLHQLKEVPVTEEVASRPSFDGSFHRVLRERIVSYLQRAPLDPLQQPRPSVEDVYFYPTGMASIYKPHTYMLKCYPGTSVLFGMAFMNTVTAFEEFGPGYKFFGLGSEEDLNDLEAFLQEERNQGRKVQAIWAEFPANPLLVTPNITKLRELADKHDVVLGIDDTIGSWANIDITAMADILVTSMTKSFNGYADVIAGSAILNPASPKYRELKTLFDRYYVPELYIDDAEAIERNSRDYLSRTAKLNTNASTLVQYLRSCAEDPESAVHSVHYPSVNPSGIYYKRFMRPATAEFTSGYGCLFSVELDDMAATQAFYDNLNVHKGVHLGAPFTLAFAYTMCTYKKRLSWAAKYGLRPTQIRIAAGLEDTETLLEDFKIAVEAANKCKRAE</sequence>
<dbReference type="Proteomes" id="UP000028545">
    <property type="component" value="Unassembled WGS sequence"/>
</dbReference>
<evidence type="ECO:0000313" key="4">
    <source>
        <dbReference type="EMBL" id="KEZ42290.1"/>
    </source>
</evidence>
<keyword evidence="5" id="KW-1185">Reference proteome</keyword>
<comment type="similarity">
    <text evidence="3">Belongs to the trans-sulfuration enzymes family.</text>
</comment>
<dbReference type="GO" id="GO:0019346">
    <property type="term" value="P:transsulfuration"/>
    <property type="evidence" value="ECO:0007669"/>
    <property type="project" value="InterPro"/>
</dbReference>
<dbReference type="Gene3D" id="3.90.1150.10">
    <property type="entry name" value="Aspartate Aminotransferase, domain 1"/>
    <property type="match status" value="1"/>
</dbReference>
<protein>
    <recommendedName>
        <fullName evidence="6">Cystathionine gamma-synthase</fullName>
    </recommendedName>
</protein>
<dbReference type="RefSeq" id="XP_016642089.1">
    <property type="nucleotide sequence ID" value="XM_016788332.1"/>
</dbReference>
<comment type="caution">
    <text evidence="4">The sequence shown here is derived from an EMBL/GenBank/DDBJ whole genome shotgun (WGS) entry which is preliminary data.</text>
</comment>
<dbReference type="GeneID" id="27725225"/>
<accession>A0A084G4M8</accession>
<dbReference type="SUPFAM" id="SSF53383">
    <property type="entry name" value="PLP-dependent transferases"/>
    <property type="match status" value="1"/>
</dbReference>
<dbReference type="InterPro" id="IPR015421">
    <property type="entry name" value="PyrdxlP-dep_Trfase_major"/>
</dbReference>
<evidence type="ECO:0000313" key="5">
    <source>
        <dbReference type="Proteomes" id="UP000028545"/>
    </source>
</evidence>
<keyword evidence="2 3" id="KW-0663">Pyridoxal phosphate</keyword>
<proteinExistence type="inferred from homology"/>
<dbReference type="EMBL" id="JOWA01000100">
    <property type="protein sequence ID" value="KEZ42290.1"/>
    <property type="molecule type" value="Genomic_DNA"/>
</dbReference>